<protein>
    <recommendedName>
        <fullName evidence="5">Methyltransferase</fullName>
        <ecNumber evidence="5">2.1.1.-</ecNumber>
    </recommendedName>
</protein>
<evidence type="ECO:0000313" key="7">
    <source>
        <dbReference type="EMBL" id="MCS4487723.1"/>
    </source>
</evidence>
<feature type="domain" description="DNA methylase N-4/N-6" evidence="6">
    <location>
        <begin position="32"/>
        <end position="254"/>
    </location>
</feature>
<name>A0ABT2F6A3_9STRE</name>
<evidence type="ECO:0000256" key="2">
    <source>
        <dbReference type="ARBA" id="ARBA00022603"/>
    </source>
</evidence>
<dbReference type="GO" id="GO:0008168">
    <property type="term" value="F:methyltransferase activity"/>
    <property type="evidence" value="ECO:0007669"/>
    <property type="project" value="UniProtKB-KW"/>
</dbReference>
<evidence type="ECO:0000256" key="3">
    <source>
        <dbReference type="ARBA" id="ARBA00022679"/>
    </source>
</evidence>
<gene>
    <name evidence="7" type="ORF">NXS10_01860</name>
</gene>
<keyword evidence="4" id="KW-0680">Restriction system</keyword>
<evidence type="ECO:0000256" key="4">
    <source>
        <dbReference type="ARBA" id="ARBA00022747"/>
    </source>
</evidence>
<keyword evidence="2 7" id="KW-0489">Methyltransferase</keyword>
<dbReference type="InterPro" id="IPR002941">
    <property type="entry name" value="DNA_methylase_N4/N6"/>
</dbReference>
<keyword evidence="3" id="KW-0808">Transferase</keyword>
<evidence type="ECO:0000313" key="8">
    <source>
        <dbReference type="Proteomes" id="UP001206548"/>
    </source>
</evidence>
<keyword evidence="8" id="KW-1185">Reference proteome</keyword>
<dbReference type="PRINTS" id="PR00508">
    <property type="entry name" value="S21N4MTFRASE"/>
</dbReference>
<dbReference type="RefSeq" id="WP_259137028.1">
    <property type="nucleotide sequence ID" value="NZ_JANUXX010000001.1"/>
</dbReference>
<dbReference type="PROSITE" id="PS00092">
    <property type="entry name" value="N6_MTASE"/>
    <property type="match status" value="1"/>
</dbReference>
<dbReference type="EMBL" id="JANUXX010000001">
    <property type="protein sequence ID" value="MCS4487723.1"/>
    <property type="molecule type" value="Genomic_DNA"/>
</dbReference>
<dbReference type="EC" id="2.1.1.-" evidence="5"/>
<organism evidence="7 8">
    <name type="scientific">Streptococcus sciuri</name>
    <dbReference type="NCBI Taxonomy" id="2973939"/>
    <lineage>
        <taxon>Bacteria</taxon>
        <taxon>Bacillati</taxon>
        <taxon>Bacillota</taxon>
        <taxon>Bacilli</taxon>
        <taxon>Lactobacillales</taxon>
        <taxon>Streptococcaceae</taxon>
        <taxon>Streptococcus</taxon>
    </lineage>
</organism>
<evidence type="ECO:0000256" key="5">
    <source>
        <dbReference type="RuleBase" id="RU362026"/>
    </source>
</evidence>
<proteinExistence type="inferred from homology"/>
<accession>A0ABT2F6A3</accession>
<dbReference type="Pfam" id="PF01555">
    <property type="entry name" value="N6_N4_Mtase"/>
    <property type="match status" value="1"/>
</dbReference>
<dbReference type="Gene3D" id="3.40.50.150">
    <property type="entry name" value="Vaccinia Virus protein VP39"/>
    <property type="match status" value="1"/>
</dbReference>
<dbReference type="InterPro" id="IPR002052">
    <property type="entry name" value="DNA_methylase_N6_adenine_CS"/>
</dbReference>
<evidence type="ECO:0000259" key="6">
    <source>
        <dbReference type="Pfam" id="PF01555"/>
    </source>
</evidence>
<dbReference type="SUPFAM" id="SSF53335">
    <property type="entry name" value="S-adenosyl-L-methionine-dependent methyltransferases"/>
    <property type="match status" value="1"/>
</dbReference>
<reference evidence="7 8" key="1">
    <citation type="journal article" date="2023" name="Int. J. Syst. Evol. Microbiol.">
        <title>Streptococcus sciuri sp. nov., Staphylococcus marylandisciuri sp. nov. and Staphylococcus americanisciuri sp. nov., isolated from faeces of eastern grey squirrel (Sciurus carolinensis).</title>
        <authorList>
            <person name="Volokhov D.V."/>
            <person name="Zagorodnyaya T.A."/>
            <person name="Furtak V.A."/>
            <person name="Nattanmai G."/>
            <person name="Randall L."/>
            <person name="Jose S."/>
            <person name="Gao Y."/>
            <person name="Eisenberg T."/>
            <person name="Delmonte P."/>
            <person name="Blom J."/>
            <person name="Mitchell K.K."/>
        </authorList>
    </citation>
    <scope>NUCLEOTIDE SEQUENCE [LARGE SCALE GENOMIC DNA]</scope>
    <source>
        <strain evidence="7 8">SQ9-PEA</strain>
    </source>
</reference>
<sequence>MHKNNIFPPELVNTICLGDSIEILKQLPESSVDLIFADPPYNMQLEGKLKRTDGSIFQGVDTVQWDKFSTLESYKRFTRAWLIEAQRVLKKDKSSLWVIGSFQNIYIVGDILQELGFWIINDIVWSKTNPTPNFLGTKFTNKQETLIWATPTKNTKYHFNYKTMKVLNGGKQMTSVWEIPVASGNERIKTDDGEKLHPTQKPEKLLYNIIISSSKQKDLILDPFMGSGTTGALAKRLGRNFFSIERDEKYREYAINRIENEETISDDFTNAKFDIKAPRVRFCELVNLGYISRDEKIFFKKTNHYAYVSTEKELFYNGNHYGISKLGGVLSGKGSNVNGWDVWFVERDEKRISLSMIRSEYRRKELGFDDK</sequence>
<dbReference type="Proteomes" id="UP001206548">
    <property type="component" value="Unassembled WGS sequence"/>
</dbReference>
<comment type="similarity">
    <text evidence="1 5">Belongs to the N(4)/N(6)-methyltransferase family.</text>
</comment>
<evidence type="ECO:0000256" key="1">
    <source>
        <dbReference type="ARBA" id="ARBA00006594"/>
    </source>
</evidence>
<dbReference type="GO" id="GO:0032259">
    <property type="term" value="P:methylation"/>
    <property type="evidence" value="ECO:0007669"/>
    <property type="project" value="UniProtKB-KW"/>
</dbReference>
<dbReference type="InterPro" id="IPR001091">
    <property type="entry name" value="RM_Methyltransferase"/>
</dbReference>
<dbReference type="InterPro" id="IPR029063">
    <property type="entry name" value="SAM-dependent_MTases_sf"/>
</dbReference>
<comment type="caution">
    <text evidence="7">The sequence shown here is derived from an EMBL/GenBank/DDBJ whole genome shotgun (WGS) entry which is preliminary data.</text>
</comment>